<accession>A0ABV7L178</accession>
<dbReference type="InterPro" id="IPR046342">
    <property type="entry name" value="CBS_dom_sf"/>
</dbReference>
<dbReference type="SMART" id="SM00116">
    <property type="entry name" value="CBS"/>
    <property type="match status" value="2"/>
</dbReference>
<comment type="subunit">
    <text evidence="9">Homodimer.</text>
</comment>
<evidence type="ECO:0000259" key="10">
    <source>
        <dbReference type="PROSITE" id="PS51371"/>
    </source>
</evidence>
<comment type="caution">
    <text evidence="9">Lacks conserved residue(s) required for the propagation of feature annotation.</text>
</comment>
<comment type="similarity">
    <text evidence="2 9">Belongs to the SLC41A transporter family.</text>
</comment>
<reference evidence="12" key="1">
    <citation type="journal article" date="2019" name="Int. J. Syst. Evol. Microbiol.">
        <title>The Global Catalogue of Microorganisms (GCM) 10K type strain sequencing project: providing services to taxonomists for standard genome sequencing and annotation.</title>
        <authorList>
            <consortium name="The Broad Institute Genomics Platform"/>
            <consortium name="The Broad Institute Genome Sequencing Center for Infectious Disease"/>
            <person name="Wu L."/>
            <person name="Ma J."/>
        </authorList>
    </citation>
    <scope>NUCLEOTIDE SEQUENCE [LARGE SCALE GENOMIC DNA]</scope>
    <source>
        <strain evidence="12">KCTC 42964</strain>
    </source>
</reference>
<dbReference type="InterPro" id="IPR006668">
    <property type="entry name" value="Mg_transptr_MgtE_intracell_dom"/>
</dbReference>
<dbReference type="SUPFAM" id="SSF158791">
    <property type="entry name" value="MgtE N-terminal domain-like"/>
    <property type="match status" value="1"/>
</dbReference>
<protein>
    <recommendedName>
        <fullName evidence="9">Magnesium transporter MgtE</fullName>
    </recommendedName>
</protein>
<dbReference type="Proteomes" id="UP001595528">
    <property type="component" value="Unassembled WGS sequence"/>
</dbReference>
<evidence type="ECO:0000313" key="12">
    <source>
        <dbReference type="Proteomes" id="UP001595528"/>
    </source>
</evidence>
<dbReference type="SUPFAM" id="SSF54631">
    <property type="entry name" value="CBS-domain pair"/>
    <property type="match status" value="1"/>
</dbReference>
<comment type="subcellular location">
    <subcellularLocation>
        <location evidence="9">Cell membrane</location>
        <topology evidence="9">Multi-pass membrane protein</topology>
    </subcellularLocation>
    <subcellularLocation>
        <location evidence="1">Membrane</location>
        <topology evidence="1">Multi-pass membrane protein</topology>
    </subcellularLocation>
</comment>
<evidence type="ECO:0000256" key="9">
    <source>
        <dbReference type="RuleBase" id="RU362011"/>
    </source>
</evidence>
<keyword evidence="12" id="KW-1185">Reference proteome</keyword>
<feature type="transmembrane region" description="Helical" evidence="9">
    <location>
        <begin position="395"/>
        <end position="422"/>
    </location>
</feature>
<dbReference type="RefSeq" id="WP_379901514.1">
    <property type="nucleotide sequence ID" value="NZ_JBHRTR010000028.1"/>
</dbReference>
<evidence type="ECO:0000256" key="1">
    <source>
        <dbReference type="ARBA" id="ARBA00004141"/>
    </source>
</evidence>
<dbReference type="InterPro" id="IPR000644">
    <property type="entry name" value="CBS_dom"/>
</dbReference>
<dbReference type="Gene3D" id="1.10.357.20">
    <property type="entry name" value="SLC41 divalent cation transporters, integral membrane domain"/>
    <property type="match status" value="1"/>
</dbReference>
<keyword evidence="6 9" id="KW-1133">Transmembrane helix</keyword>
<dbReference type="NCBIfam" id="TIGR00400">
    <property type="entry name" value="mgtE"/>
    <property type="match status" value="1"/>
</dbReference>
<evidence type="ECO:0000256" key="6">
    <source>
        <dbReference type="ARBA" id="ARBA00022989"/>
    </source>
</evidence>
<dbReference type="InterPro" id="IPR006669">
    <property type="entry name" value="MgtE_transporter"/>
</dbReference>
<dbReference type="Pfam" id="PF03448">
    <property type="entry name" value="MgtE_N"/>
    <property type="match status" value="1"/>
</dbReference>
<dbReference type="PROSITE" id="PS51371">
    <property type="entry name" value="CBS"/>
    <property type="match status" value="2"/>
</dbReference>
<keyword evidence="7 9" id="KW-0472">Membrane</keyword>
<name>A0ABV7L178_9PROT</name>
<dbReference type="SMART" id="SM00924">
    <property type="entry name" value="MgtE_N"/>
    <property type="match status" value="1"/>
</dbReference>
<dbReference type="SUPFAM" id="SSF161093">
    <property type="entry name" value="MgtE membrane domain-like"/>
    <property type="match status" value="1"/>
</dbReference>
<dbReference type="InterPro" id="IPR038076">
    <property type="entry name" value="MgtE_N_sf"/>
</dbReference>
<keyword evidence="5 9" id="KW-0460">Magnesium</keyword>
<dbReference type="Gene3D" id="1.25.60.10">
    <property type="entry name" value="MgtE N-terminal domain-like"/>
    <property type="match status" value="1"/>
</dbReference>
<keyword evidence="8" id="KW-0129">CBS domain</keyword>
<feature type="transmembrane region" description="Helical" evidence="9">
    <location>
        <begin position="434"/>
        <end position="457"/>
    </location>
</feature>
<keyword evidence="9" id="KW-1003">Cell membrane</keyword>
<comment type="function">
    <text evidence="9">Acts as a magnesium transporter.</text>
</comment>
<dbReference type="EMBL" id="JBHRTR010000028">
    <property type="protein sequence ID" value="MFC3228421.1"/>
    <property type="molecule type" value="Genomic_DNA"/>
</dbReference>
<keyword evidence="9" id="KW-0479">Metal-binding</keyword>
<dbReference type="PANTHER" id="PTHR43773:SF1">
    <property type="entry name" value="MAGNESIUM TRANSPORTER MGTE"/>
    <property type="match status" value="1"/>
</dbReference>
<evidence type="ECO:0000256" key="5">
    <source>
        <dbReference type="ARBA" id="ARBA00022842"/>
    </source>
</evidence>
<evidence type="ECO:0000313" key="11">
    <source>
        <dbReference type="EMBL" id="MFC3228421.1"/>
    </source>
</evidence>
<dbReference type="CDD" id="cd04606">
    <property type="entry name" value="CBS_pair_Mg_transporter"/>
    <property type="match status" value="1"/>
</dbReference>
<feature type="domain" description="CBS" evidence="10">
    <location>
        <begin position="143"/>
        <end position="205"/>
    </location>
</feature>
<dbReference type="Gene3D" id="3.10.580.10">
    <property type="entry name" value="CBS-domain"/>
    <property type="match status" value="1"/>
</dbReference>
<evidence type="ECO:0000256" key="3">
    <source>
        <dbReference type="ARBA" id="ARBA00022448"/>
    </source>
</evidence>
<keyword evidence="4 9" id="KW-0812">Transmembrane</keyword>
<sequence length="458" mass="48971">MKLEDLQRAAHGEPEAVAAVADALKRGATGELQAVTDLPPFEAARLILQLKPKRARKLLDMLPDAPSLALVAELDPWISEHLLDEKLQKRISRIAARLPVEDAADFLADTPEELKERALAEHPHQAALRTALDFREETAGAIMQRRLVAVPIGMNVGEAVAEIRARADRIDRLYTVYVVDAERRLLGFLKLRDLLLNPPETPLRDLVRMDAVSVSADTDREEVARLAERADLAMVPVVDAQGRLLGVVTTEDLLETEREEAAEDMMLMSGLDPDTSPADSPLQIVPRRLPWLAAGLIGSGTAALVVGSYEDALAEAAILATLIPIVMSLAGNAGIQASTVTVQALASGSYWAGDIFGRTLRELGGALLNGIAVALIVTLGIFVLSTIAEVPNPDLLALTAGLTLVAVMAQASVIGSLVPVILDKLKFDPAVATGVFITTSNDVIGVLIFFVIATTLYL</sequence>
<evidence type="ECO:0000256" key="2">
    <source>
        <dbReference type="ARBA" id="ARBA00009749"/>
    </source>
</evidence>
<proteinExistence type="inferred from homology"/>
<dbReference type="InterPro" id="IPR036739">
    <property type="entry name" value="SLC41_membr_dom_sf"/>
</dbReference>
<dbReference type="PANTHER" id="PTHR43773">
    <property type="entry name" value="MAGNESIUM TRANSPORTER MGTE"/>
    <property type="match status" value="1"/>
</dbReference>
<keyword evidence="3 9" id="KW-0813">Transport</keyword>
<gene>
    <name evidence="11" type="primary">mgtE</name>
    <name evidence="11" type="ORF">ACFOGJ_14350</name>
</gene>
<comment type="caution">
    <text evidence="11">The sequence shown here is derived from an EMBL/GenBank/DDBJ whole genome shotgun (WGS) entry which is preliminary data.</text>
</comment>
<evidence type="ECO:0000256" key="8">
    <source>
        <dbReference type="PROSITE-ProRule" id="PRU00703"/>
    </source>
</evidence>
<feature type="transmembrane region" description="Helical" evidence="9">
    <location>
        <begin position="366"/>
        <end position="388"/>
    </location>
</feature>
<evidence type="ECO:0000256" key="4">
    <source>
        <dbReference type="ARBA" id="ARBA00022692"/>
    </source>
</evidence>
<dbReference type="InterPro" id="IPR006667">
    <property type="entry name" value="SLC41_membr_dom"/>
</dbReference>
<feature type="domain" description="CBS" evidence="10">
    <location>
        <begin position="206"/>
        <end position="263"/>
    </location>
</feature>
<organism evidence="11 12">
    <name type="scientific">Marinibaculum pumilum</name>
    <dbReference type="NCBI Taxonomy" id="1766165"/>
    <lineage>
        <taxon>Bacteria</taxon>
        <taxon>Pseudomonadati</taxon>
        <taxon>Pseudomonadota</taxon>
        <taxon>Alphaproteobacteria</taxon>
        <taxon>Rhodospirillales</taxon>
        <taxon>Rhodospirillaceae</taxon>
        <taxon>Marinibaculum</taxon>
    </lineage>
</organism>
<dbReference type="Pfam" id="PF01769">
    <property type="entry name" value="MgtE"/>
    <property type="match status" value="1"/>
</dbReference>
<dbReference type="Pfam" id="PF00571">
    <property type="entry name" value="CBS"/>
    <property type="match status" value="2"/>
</dbReference>
<evidence type="ECO:0000256" key="7">
    <source>
        <dbReference type="ARBA" id="ARBA00023136"/>
    </source>
</evidence>